<organism evidence="1">
    <name type="scientific">Clostridium botulinum (strain Eklund 17B / Type B)</name>
    <dbReference type="NCBI Taxonomy" id="935198"/>
    <lineage>
        <taxon>Bacteria</taxon>
        <taxon>Bacillati</taxon>
        <taxon>Bacillota</taxon>
        <taxon>Clostridia</taxon>
        <taxon>Eubacteriales</taxon>
        <taxon>Clostridiaceae</taxon>
        <taxon>Clostridium</taxon>
    </lineage>
</organism>
<reference evidence="1" key="1">
    <citation type="submission" date="2009-06" db="EMBL/GenBank/DDBJ databases">
        <authorList>
            <consortium name="US DOE Joint Genome Institute (JGI-PGF)"/>
            <person name="Lucas S."/>
            <person name="Copeland A."/>
            <person name="Lapidus A."/>
            <person name="Glavina del Rio T."/>
            <person name="Dalin E."/>
            <person name="Tice H."/>
            <person name="Bruce D."/>
            <person name="Goodwin L."/>
            <person name="Pitluck S."/>
            <person name="Kyrpides N."/>
            <person name="Mavromatis K."/>
            <person name="Ivanova N."/>
            <person name="Saunders E."/>
            <person name="Brettin T."/>
            <person name="Detter J.C."/>
            <person name="Han C."/>
            <person name="Larimer F."/>
            <person name="Land M."/>
            <person name="Hauser L."/>
            <person name="Markowitz V."/>
            <person name="Cheng J.-F."/>
            <person name="Hugenholtz P."/>
            <person name="Woyke T."/>
            <person name="Wu D."/>
            <person name="Gronow S."/>
            <person name="Klenk H.-P."/>
            <person name="Eisen J.A."/>
        </authorList>
    </citation>
    <scope>NUCLEOTIDE SEQUENCE</scope>
    <source>
        <strain evidence="1">Eklund 17B</strain>
    </source>
</reference>
<accession>U4PGA8</accession>
<sequence length="65" mass="7828">MFETCKKQYERKIERGLLTNEYVEKQKVYIGIFLMNELLIQEQYQEILELLTVNVKAEDKEVVSQ</sequence>
<dbReference type="HOGENOM" id="CLU_2841949_0_0_9"/>
<protein>
    <recommendedName>
        <fullName evidence="2">Phage protein</fullName>
    </recommendedName>
</protein>
<dbReference type="KEGG" id="cbk:CLL_A1894"/>
<accession>B2TMU0</accession>
<evidence type="ECO:0000313" key="1">
    <source>
        <dbReference type="EMBL" id="ACD24849.1"/>
    </source>
</evidence>
<gene>
    <name evidence="1" type="ordered locus">CLL_A1894</name>
</gene>
<dbReference type="AlphaFoldDB" id="B2TMU0"/>
<proteinExistence type="predicted"/>
<dbReference type="EMBL" id="CP001056">
    <property type="protein sequence ID" value="ACD24849.1"/>
    <property type="molecule type" value="Genomic_DNA"/>
</dbReference>
<reference evidence="1" key="2">
    <citation type="submission" date="2009-08" db="EMBL/GenBank/DDBJ databases">
        <authorList>
            <person name="Shrivastava S."/>
            <person name="Brinkac L.M."/>
            <person name="Dodson R.J."/>
            <person name="Harkins D.M."/>
            <person name="Durkin A.S."/>
            <person name="Sutton G."/>
        </authorList>
    </citation>
    <scope>NUCLEOTIDE SEQUENCE</scope>
    <source>
        <strain evidence="1">Eklund 17B</strain>
    </source>
</reference>
<dbReference type="PATRIC" id="fig|935198.13.peg.1844"/>
<name>B2TMU0_CLOBB</name>
<evidence type="ECO:0008006" key="2">
    <source>
        <dbReference type="Google" id="ProtNLM"/>
    </source>
</evidence>